<evidence type="ECO:0000256" key="3">
    <source>
        <dbReference type="ARBA" id="ARBA00022723"/>
    </source>
</evidence>
<dbReference type="InterPro" id="IPR011118">
    <property type="entry name" value="Tannase/feruloyl_esterase"/>
</dbReference>
<dbReference type="AlphaFoldDB" id="A0A1Y1ZKD5"/>
<organism evidence="9 10">
    <name type="scientific">Clohesyomyces aquaticus</name>
    <dbReference type="NCBI Taxonomy" id="1231657"/>
    <lineage>
        <taxon>Eukaryota</taxon>
        <taxon>Fungi</taxon>
        <taxon>Dikarya</taxon>
        <taxon>Ascomycota</taxon>
        <taxon>Pezizomycotina</taxon>
        <taxon>Dothideomycetes</taxon>
        <taxon>Pleosporomycetidae</taxon>
        <taxon>Pleosporales</taxon>
        <taxon>Lindgomycetaceae</taxon>
        <taxon>Clohesyomyces</taxon>
    </lineage>
</organism>
<dbReference type="Pfam" id="PF07519">
    <property type="entry name" value="Tannase"/>
    <property type="match status" value="2"/>
</dbReference>
<sequence>MRPSSLFSCAALLGAARAFNCSPSAIQSALPGNASVNFAYALPANSTFQVPKSTTGYPDSPVGLPALCAVSVQVKSIGNSTYGFGLFLPENWNGRYLAVGNGGFGGGINYLDMAAGVRYGFATMSTDTGHNSSTFDGAWAFNKPDALANWGYLAMHGSVVNSKAIITAYYGKAISYNYYSGCSTGGRQGLKEAEVFPEDFDGIVAGAPAWWTSHLQPWTTQVALYNLPPTADYHIPAALFPVIGAEVLKQCDPQDGLKDNIISDPYGCNFRPEELLCGANIKNGTSAGCLTSPQISTVYKIYSDWVGENQTLFFPHLAIGSENQWILLSGDTPNPLGPNFVKYFLGFGADWSFYDFNEDIVRLADRVNPGNATVGFDLSAFHKKGSKILSYHGMSDGLIPTGSTPYYYNQVDRQLKPKGVEIDDFFRFFLVPGMEHCSGTPAKVNAPWYFAGGNQAPVLGPTVYSVPGFMDKEHDAILAMMAWVENGTAPEQVVGTKYVNDAQHDKVLRQRPLCMYPKQAKYKGKGDVNKAESWECKGLY</sequence>
<dbReference type="EC" id="3.1.1.-" evidence="8"/>
<dbReference type="InterPro" id="IPR029058">
    <property type="entry name" value="AB_hydrolase_fold"/>
</dbReference>
<dbReference type="OrthoDB" id="3039123at2759"/>
<evidence type="ECO:0000256" key="6">
    <source>
        <dbReference type="ARBA" id="ARBA00022837"/>
    </source>
</evidence>
<evidence type="ECO:0000313" key="9">
    <source>
        <dbReference type="EMBL" id="ORY10730.1"/>
    </source>
</evidence>
<evidence type="ECO:0000256" key="8">
    <source>
        <dbReference type="RuleBase" id="RU361238"/>
    </source>
</evidence>
<dbReference type="PANTHER" id="PTHR33938:SF2">
    <property type="entry name" value="CARBOXYLIC ESTER HYDROLASE"/>
    <property type="match status" value="1"/>
</dbReference>
<evidence type="ECO:0000256" key="1">
    <source>
        <dbReference type="ARBA" id="ARBA00006249"/>
    </source>
</evidence>
<dbReference type="PANTHER" id="PTHR33938">
    <property type="entry name" value="FERULOYL ESTERASE B-RELATED"/>
    <property type="match status" value="1"/>
</dbReference>
<reference evidence="9 10" key="1">
    <citation type="submission" date="2016-07" db="EMBL/GenBank/DDBJ databases">
        <title>Pervasive Adenine N6-methylation of Active Genes in Fungi.</title>
        <authorList>
            <consortium name="DOE Joint Genome Institute"/>
            <person name="Mondo S.J."/>
            <person name="Dannebaum R.O."/>
            <person name="Kuo R.C."/>
            <person name="Labutti K."/>
            <person name="Haridas S."/>
            <person name="Kuo A."/>
            <person name="Salamov A."/>
            <person name="Ahrendt S.R."/>
            <person name="Lipzen A."/>
            <person name="Sullivan W."/>
            <person name="Andreopoulos W.B."/>
            <person name="Clum A."/>
            <person name="Lindquist E."/>
            <person name="Daum C."/>
            <person name="Ramamoorthy G.K."/>
            <person name="Gryganskyi A."/>
            <person name="Culley D."/>
            <person name="Magnuson J.K."/>
            <person name="James T.Y."/>
            <person name="O'Malley M.A."/>
            <person name="Stajich J.E."/>
            <person name="Spatafora J.W."/>
            <person name="Visel A."/>
            <person name="Grigoriev I.V."/>
        </authorList>
    </citation>
    <scope>NUCLEOTIDE SEQUENCE [LARGE SCALE GENOMIC DNA]</scope>
    <source>
        <strain evidence="9 10">CBS 115471</strain>
    </source>
</reference>
<evidence type="ECO:0000256" key="4">
    <source>
        <dbReference type="ARBA" id="ARBA00022729"/>
    </source>
</evidence>
<keyword evidence="4 8" id="KW-0732">Signal</keyword>
<name>A0A1Y1ZKD5_9PLEO</name>
<protein>
    <recommendedName>
        <fullName evidence="8">Carboxylic ester hydrolase</fullName>
        <ecNumber evidence="8">3.1.1.-</ecNumber>
    </recommendedName>
</protein>
<evidence type="ECO:0000256" key="5">
    <source>
        <dbReference type="ARBA" id="ARBA00022801"/>
    </source>
</evidence>
<evidence type="ECO:0000256" key="7">
    <source>
        <dbReference type="ARBA" id="ARBA00023157"/>
    </source>
</evidence>
<keyword evidence="2" id="KW-0719">Serine esterase</keyword>
<accession>A0A1Y1ZKD5</accession>
<keyword evidence="10" id="KW-1185">Reference proteome</keyword>
<feature type="chain" id="PRO_5011816857" description="Carboxylic ester hydrolase" evidence="8">
    <location>
        <begin position="19"/>
        <end position="540"/>
    </location>
</feature>
<keyword evidence="7" id="KW-1015">Disulfide bond</keyword>
<dbReference type="STRING" id="1231657.A0A1Y1ZKD5"/>
<feature type="signal peptide" evidence="8">
    <location>
        <begin position="1"/>
        <end position="18"/>
    </location>
</feature>
<comment type="caution">
    <text evidence="9">The sequence shown here is derived from an EMBL/GenBank/DDBJ whole genome shotgun (WGS) entry which is preliminary data.</text>
</comment>
<keyword evidence="5 8" id="KW-0378">Hydrolase</keyword>
<dbReference type="EMBL" id="MCFA01000069">
    <property type="protein sequence ID" value="ORY10730.1"/>
    <property type="molecule type" value="Genomic_DNA"/>
</dbReference>
<dbReference type="GO" id="GO:0030600">
    <property type="term" value="F:feruloyl esterase activity"/>
    <property type="evidence" value="ECO:0007669"/>
    <property type="project" value="UniProtKB-ARBA"/>
</dbReference>
<dbReference type="GO" id="GO:0046872">
    <property type="term" value="F:metal ion binding"/>
    <property type="evidence" value="ECO:0007669"/>
    <property type="project" value="UniProtKB-KW"/>
</dbReference>
<comment type="similarity">
    <text evidence="1 8">Belongs to the tannase family.</text>
</comment>
<keyword evidence="6" id="KW-0106">Calcium</keyword>
<proteinExistence type="inferred from homology"/>
<keyword evidence="3" id="KW-0479">Metal-binding</keyword>
<dbReference type="SUPFAM" id="SSF53474">
    <property type="entry name" value="alpha/beta-Hydrolases"/>
    <property type="match status" value="1"/>
</dbReference>
<dbReference type="Proteomes" id="UP000193144">
    <property type="component" value="Unassembled WGS sequence"/>
</dbReference>
<evidence type="ECO:0000313" key="10">
    <source>
        <dbReference type="Proteomes" id="UP000193144"/>
    </source>
</evidence>
<gene>
    <name evidence="9" type="ORF">BCR34DRAFT_566303</name>
</gene>
<evidence type="ECO:0000256" key="2">
    <source>
        <dbReference type="ARBA" id="ARBA00022487"/>
    </source>
</evidence>